<keyword evidence="2" id="KW-0229">DNA integration</keyword>
<evidence type="ECO:0000256" key="3">
    <source>
        <dbReference type="ARBA" id="ARBA00023125"/>
    </source>
</evidence>
<dbReference type="InterPro" id="IPR050808">
    <property type="entry name" value="Phage_Integrase"/>
</dbReference>
<dbReference type="Gene3D" id="1.10.443.10">
    <property type="entry name" value="Intergrase catalytic core"/>
    <property type="match status" value="1"/>
</dbReference>
<comment type="caution">
    <text evidence="8">The sequence shown here is derived from an EMBL/GenBank/DDBJ whole genome shotgun (WGS) entry which is preliminary data.</text>
</comment>
<protein>
    <submittedName>
        <fullName evidence="8">Phage-related integrase</fullName>
    </submittedName>
</protein>
<dbReference type="Pfam" id="PF22022">
    <property type="entry name" value="Phage_int_M"/>
    <property type="match status" value="1"/>
</dbReference>
<dbReference type="InterPro" id="IPR044068">
    <property type="entry name" value="CB"/>
</dbReference>
<organism evidence="8 9">
    <name type="scientific">Legionella shakespearei DSM 23087</name>
    <dbReference type="NCBI Taxonomy" id="1122169"/>
    <lineage>
        <taxon>Bacteria</taxon>
        <taxon>Pseudomonadati</taxon>
        <taxon>Pseudomonadota</taxon>
        <taxon>Gammaproteobacteria</taxon>
        <taxon>Legionellales</taxon>
        <taxon>Legionellaceae</taxon>
        <taxon>Legionella</taxon>
    </lineage>
</organism>
<dbReference type="PANTHER" id="PTHR30629">
    <property type="entry name" value="PROPHAGE INTEGRASE"/>
    <property type="match status" value="1"/>
</dbReference>
<name>A0A0W0Z7Q6_9GAMM</name>
<dbReference type="Gene3D" id="1.10.150.130">
    <property type="match status" value="1"/>
</dbReference>
<keyword evidence="4" id="KW-0233">DNA recombination</keyword>
<dbReference type="GO" id="GO:0003677">
    <property type="term" value="F:DNA binding"/>
    <property type="evidence" value="ECO:0007669"/>
    <property type="project" value="UniProtKB-UniRule"/>
</dbReference>
<keyword evidence="3 5" id="KW-0238">DNA-binding</keyword>
<sequence>MCYTSKNIKRFHVRSHESTPRSTPNFLQGAMMERQFTDAYIRSLKPRSSRYEEFRDGGFGIRVTPKGLKTFLYRYRINGQRHFITIGHYPAMSLSEAKKRFIDLSDIRHGEVNPKEQLAEQKQKDQSTVKNLILHWYTNYIEKHRAQPLQIWQHIKVDIIPLLGNKKLEHLKTREITQALDKIVGRGSPVHANKVLSTLKQAFNYAVSRGEMLLNPAMTIRARDIGGIEKPRERYLTLDEVKTLWQFLDSEEHGTSFQIRAALKIILLTGVRTGEIRVAKWSEFDFENSLWTIPAENTKTNIVMRIHLTELTKKVLRELKVHSDSEYVITGADDQSILSDRAMPRAVIRIQSRVGIPHWTAHDLRRTFATQLGEALHVDPVVIEKCLGHKMPKIMATYNKNEMLPQRKEALEKWATLIHDLSQDTTYISSAPELNEMVSV</sequence>
<dbReference type="InterPro" id="IPR011010">
    <property type="entry name" value="DNA_brk_join_enz"/>
</dbReference>
<reference evidence="8 9" key="1">
    <citation type="submission" date="2015-11" db="EMBL/GenBank/DDBJ databases">
        <title>Genomic analysis of 38 Legionella species identifies large and diverse effector repertoires.</title>
        <authorList>
            <person name="Burstein D."/>
            <person name="Amaro F."/>
            <person name="Zusman T."/>
            <person name="Lifshitz Z."/>
            <person name="Cohen O."/>
            <person name="Gilbert J.A."/>
            <person name="Pupko T."/>
            <person name="Shuman H.A."/>
            <person name="Segal G."/>
        </authorList>
    </citation>
    <scope>NUCLEOTIDE SEQUENCE [LARGE SCALE GENOMIC DNA]</scope>
    <source>
        <strain evidence="8 9">ATCC 49655</strain>
    </source>
</reference>
<dbReference type="PROSITE" id="PS51900">
    <property type="entry name" value="CB"/>
    <property type="match status" value="1"/>
</dbReference>
<evidence type="ECO:0000259" key="7">
    <source>
        <dbReference type="PROSITE" id="PS51900"/>
    </source>
</evidence>
<evidence type="ECO:0000256" key="1">
    <source>
        <dbReference type="ARBA" id="ARBA00008857"/>
    </source>
</evidence>
<evidence type="ECO:0000256" key="2">
    <source>
        <dbReference type="ARBA" id="ARBA00022908"/>
    </source>
</evidence>
<dbReference type="SUPFAM" id="SSF56349">
    <property type="entry name" value="DNA breaking-rejoining enzymes"/>
    <property type="match status" value="1"/>
</dbReference>
<dbReference type="Gene3D" id="3.30.160.390">
    <property type="entry name" value="Integrase, DNA-binding domain"/>
    <property type="match status" value="1"/>
</dbReference>
<dbReference type="InterPro" id="IPR025166">
    <property type="entry name" value="Integrase_DNA_bind_dom"/>
</dbReference>
<evidence type="ECO:0000313" key="9">
    <source>
        <dbReference type="Proteomes" id="UP000054600"/>
    </source>
</evidence>
<dbReference type="InterPro" id="IPR010998">
    <property type="entry name" value="Integrase_recombinase_N"/>
</dbReference>
<dbReference type="PROSITE" id="PS51898">
    <property type="entry name" value="TYR_RECOMBINASE"/>
    <property type="match status" value="1"/>
</dbReference>
<dbReference type="InterPro" id="IPR013762">
    <property type="entry name" value="Integrase-like_cat_sf"/>
</dbReference>
<dbReference type="InterPro" id="IPR053876">
    <property type="entry name" value="Phage_int_M"/>
</dbReference>
<gene>
    <name evidence="8" type="ORF">Lsha_0521</name>
</gene>
<evidence type="ECO:0000256" key="5">
    <source>
        <dbReference type="PROSITE-ProRule" id="PRU01248"/>
    </source>
</evidence>
<dbReference type="PATRIC" id="fig|1122169.6.peg.594"/>
<evidence type="ECO:0000256" key="4">
    <source>
        <dbReference type="ARBA" id="ARBA00023172"/>
    </source>
</evidence>
<dbReference type="EMBL" id="LNYW01000016">
    <property type="protein sequence ID" value="KTD65152.1"/>
    <property type="molecule type" value="Genomic_DNA"/>
</dbReference>
<evidence type="ECO:0000259" key="6">
    <source>
        <dbReference type="PROSITE" id="PS51898"/>
    </source>
</evidence>
<feature type="domain" description="Tyr recombinase" evidence="6">
    <location>
        <begin position="231"/>
        <end position="413"/>
    </location>
</feature>
<dbReference type="Pfam" id="PF00589">
    <property type="entry name" value="Phage_integrase"/>
    <property type="match status" value="1"/>
</dbReference>
<feature type="domain" description="Core-binding (CB)" evidence="7">
    <location>
        <begin position="92"/>
        <end position="207"/>
    </location>
</feature>
<dbReference type="GO" id="GO:0015074">
    <property type="term" value="P:DNA integration"/>
    <property type="evidence" value="ECO:0007669"/>
    <property type="project" value="UniProtKB-KW"/>
</dbReference>
<dbReference type="AlphaFoldDB" id="A0A0W0Z7Q6"/>
<dbReference type="STRING" id="1122169.Lsha_0521"/>
<keyword evidence="9" id="KW-1185">Reference proteome</keyword>
<dbReference type="eggNOG" id="COG0582">
    <property type="taxonomic scope" value="Bacteria"/>
</dbReference>
<dbReference type="GO" id="GO:0006310">
    <property type="term" value="P:DNA recombination"/>
    <property type="evidence" value="ECO:0007669"/>
    <property type="project" value="UniProtKB-KW"/>
</dbReference>
<dbReference type="PANTHER" id="PTHR30629:SF2">
    <property type="entry name" value="PROPHAGE INTEGRASE INTS-RELATED"/>
    <property type="match status" value="1"/>
</dbReference>
<accession>A0A0W0Z7Q6</accession>
<comment type="similarity">
    <text evidence="1">Belongs to the 'phage' integrase family.</text>
</comment>
<dbReference type="Pfam" id="PF13356">
    <property type="entry name" value="Arm-DNA-bind_3"/>
    <property type="match status" value="1"/>
</dbReference>
<dbReference type="Proteomes" id="UP000054600">
    <property type="component" value="Unassembled WGS sequence"/>
</dbReference>
<evidence type="ECO:0000313" key="8">
    <source>
        <dbReference type="EMBL" id="KTD65152.1"/>
    </source>
</evidence>
<dbReference type="CDD" id="cd00801">
    <property type="entry name" value="INT_P4_C"/>
    <property type="match status" value="1"/>
</dbReference>
<dbReference type="InterPro" id="IPR002104">
    <property type="entry name" value="Integrase_catalytic"/>
</dbReference>
<proteinExistence type="inferred from homology"/>
<dbReference type="InterPro" id="IPR038488">
    <property type="entry name" value="Integrase_DNA-bd_sf"/>
</dbReference>